<protein>
    <submittedName>
        <fullName evidence="1 3">Uncharacterized protein</fullName>
    </submittedName>
</protein>
<keyword evidence="2" id="KW-1185">Reference proteome</keyword>
<gene>
    <name evidence="1" type="ORF">SCUD_LOCUS496</name>
</gene>
<dbReference type="AlphaFoldDB" id="A0A183JCT8"/>
<evidence type="ECO:0000313" key="3">
    <source>
        <dbReference type="WBParaSite" id="SCUD_0000049501-mRNA-1"/>
    </source>
</evidence>
<accession>A0A183JCT8</accession>
<evidence type="ECO:0000313" key="1">
    <source>
        <dbReference type="EMBL" id="VDO61887.1"/>
    </source>
</evidence>
<reference evidence="1 2" key="2">
    <citation type="submission" date="2018-11" db="EMBL/GenBank/DDBJ databases">
        <authorList>
            <consortium name="Pathogen Informatics"/>
        </authorList>
    </citation>
    <scope>NUCLEOTIDE SEQUENCE [LARGE SCALE GENOMIC DNA]</scope>
    <source>
        <strain evidence="1">Dakar</strain>
        <strain evidence="2">Dakar, Senegal</strain>
    </source>
</reference>
<dbReference type="WBParaSite" id="SCUD_0000049501-mRNA-1">
    <property type="protein sequence ID" value="SCUD_0000049501-mRNA-1"/>
    <property type="gene ID" value="SCUD_0000049501"/>
</dbReference>
<dbReference type="Proteomes" id="UP000279833">
    <property type="component" value="Unassembled WGS sequence"/>
</dbReference>
<sequence>MFVKICDNDQPKFEAFESAFLSLCSTFSHKFCFPIFSAHKDLIPFTGYDS</sequence>
<evidence type="ECO:0000313" key="2">
    <source>
        <dbReference type="Proteomes" id="UP000279833"/>
    </source>
</evidence>
<reference evidence="3" key="1">
    <citation type="submission" date="2016-06" db="UniProtKB">
        <authorList>
            <consortium name="WormBaseParasite"/>
        </authorList>
    </citation>
    <scope>IDENTIFICATION</scope>
</reference>
<dbReference type="EMBL" id="UZAK01000329">
    <property type="protein sequence ID" value="VDO61887.1"/>
    <property type="molecule type" value="Genomic_DNA"/>
</dbReference>
<proteinExistence type="predicted"/>
<organism evidence="3">
    <name type="scientific">Schistosoma curassoni</name>
    <dbReference type="NCBI Taxonomy" id="6186"/>
    <lineage>
        <taxon>Eukaryota</taxon>
        <taxon>Metazoa</taxon>
        <taxon>Spiralia</taxon>
        <taxon>Lophotrochozoa</taxon>
        <taxon>Platyhelminthes</taxon>
        <taxon>Trematoda</taxon>
        <taxon>Digenea</taxon>
        <taxon>Strigeidida</taxon>
        <taxon>Schistosomatoidea</taxon>
        <taxon>Schistosomatidae</taxon>
        <taxon>Schistosoma</taxon>
    </lineage>
</organism>
<name>A0A183JCT8_9TREM</name>